<proteinExistence type="predicted"/>
<evidence type="ECO:0000313" key="1">
    <source>
        <dbReference type="EMBL" id="MCI86946.1"/>
    </source>
</evidence>
<evidence type="ECO:0000313" key="2">
    <source>
        <dbReference type="Proteomes" id="UP000265520"/>
    </source>
</evidence>
<dbReference type="Proteomes" id="UP000265520">
    <property type="component" value="Unassembled WGS sequence"/>
</dbReference>
<reference evidence="1 2" key="1">
    <citation type="journal article" date="2018" name="Front. Plant Sci.">
        <title>Red Clover (Trifolium pratense) and Zigzag Clover (T. medium) - A Picture of Genomic Similarities and Differences.</title>
        <authorList>
            <person name="Dluhosova J."/>
            <person name="Istvanek J."/>
            <person name="Nedelnik J."/>
            <person name="Repkova J."/>
        </authorList>
    </citation>
    <scope>NUCLEOTIDE SEQUENCE [LARGE SCALE GENOMIC DNA]</scope>
    <source>
        <strain evidence="2">cv. 10/8</strain>
        <tissue evidence="1">Leaf</tissue>
    </source>
</reference>
<sequence>RVHIASARLGTGVWILARPCELQDAENLTFHLFLP</sequence>
<protein>
    <submittedName>
        <fullName evidence="1">Uncharacterized protein</fullName>
    </submittedName>
</protein>
<comment type="caution">
    <text evidence="1">The sequence shown here is derived from an EMBL/GenBank/DDBJ whole genome shotgun (WGS) entry which is preliminary data.</text>
</comment>
<accession>A0A392VEY1</accession>
<organism evidence="1 2">
    <name type="scientific">Trifolium medium</name>
    <dbReference type="NCBI Taxonomy" id="97028"/>
    <lineage>
        <taxon>Eukaryota</taxon>
        <taxon>Viridiplantae</taxon>
        <taxon>Streptophyta</taxon>
        <taxon>Embryophyta</taxon>
        <taxon>Tracheophyta</taxon>
        <taxon>Spermatophyta</taxon>
        <taxon>Magnoliopsida</taxon>
        <taxon>eudicotyledons</taxon>
        <taxon>Gunneridae</taxon>
        <taxon>Pentapetalae</taxon>
        <taxon>rosids</taxon>
        <taxon>fabids</taxon>
        <taxon>Fabales</taxon>
        <taxon>Fabaceae</taxon>
        <taxon>Papilionoideae</taxon>
        <taxon>50 kb inversion clade</taxon>
        <taxon>NPAAA clade</taxon>
        <taxon>Hologalegina</taxon>
        <taxon>IRL clade</taxon>
        <taxon>Trifolieae</taxon>
        <taxon>Trifolium</taxon>
    </lineage>
</organism>
<feature type="non-terminal residue" evidence="1">
    <location>
        <position position="1"/>
    </location>
</feature>
<keyword evidence="2" id="KW-1185">Reference proteome</keyword>
<name>A0A392VEY1_9FABA</name>
<dbReference type="EMBL" id="LXQA011153795">
    <property type="protein sequence ID" value="MCI86946.1"/>
    <property type="molecule type" value="Genomic_DNA"/>
</dbReference>
<dbReference type="AlphaFoldDB" id="A0A392VEY1"/>